<comment type="caution">
    <text evidence="1">The sequence shown here is derived from an EMBL/GenBank/DDBJ whole genome shotgun (WGS) entry which is preliminary data.</text>
</comment>
<evidence type="ECO:0000313" key="1">
    <source>
        <dbReference type="EMBL" id="PXV80193.1"/>
    </source>
</evidence>
<proteinExistence type="predicted"/>
<sequence length="71" mass="7856">MLLEKFPKWRKYTRTFPSGANYAKVAALLEQALKNQVGVAGEKLGRTASNMFLIVDAQSVKNTDTARLKGL</sequence>
<keyword evidence="2" id="KW-1185">Reference proteome</keyword>
<evidence type="ECO:0000313" key="2">
    <source>
        <dbReference type="Proteomes" id="UP000247780"/>
    </source>
</evidence>
<dbReference type="Proteomes" id="UP000247780">
    <property type="component" value="Unassembled WGS sequence"/>
</dbReference>
<organism evidence="1 2">
    <name type="scientific">Nitrosomonas eutropha</name>
    <dbReference type="NCBI Taxonomy" id="916"/>
    <lineage>
        <taxon>Bacteria</taxon>
        <taxon>Pseudomonadati</taxon>
        <taxon>Pseudomonadota</taxon>
        <taxon>Betaproteobacteria</taxon>
        <taxon>Nitrosomonadales</taxon>
        <taxon>Nitrosomonadaceae</taxon>
        <taxon>Nitrosomonas</taxon>
    </lineage>
</organism>
<protein>
    <submittedName>
        <fullName evidence="1">Uncharacterized protein</fullName>
    </submittedName>
</protein>
<gene>
    <name evidence="1" type="ORF">C8R14_1171</name>
</gene>
<dbReference type="EMBL" id="QICQ01000017">
    <property type="protein sequence ID" value="PXV80193.1"/>
    <property type="molecule type" value="Genomic_DNA"/>
</dbReference>
<accession>A0ABX5M8D4</accession>
<reference evidence="1 2" key="1">
    <citation type="submission" date="2018-04" db="EMBL/GenBank/DDBJ databases">
        <title>Active sludge and wastewater microbial communities from Klosterneuburg, Austria.</title>
        <authorList>
            <person name="Wagner M."/>
        </authorList>
    </citation>
    <scope>NUCLEOTIDE SEQUENCE [LARGE SCALE GENOMIC DNA]</scope>
    <source>
        <strain evidence="1 2">Nm 57</strain>
    </source>
</reference>
<name>A0ABX5M8D4_9PROT</name>